<dbReference type="EC" id="3.1.4.58" evidence="2"/>
<comment type="similarity">
    <text evidence="2">Belongs to the 2H phosphoesterase superfamily. ThpR family.</text>
</comment>
<dbReference type="HOGENOM" id="CLU_081251_3_4_0"/>
<dbReference type="Gene3D" id="3.90.1140.10">
    <property type="entry name" value="Cyclic phosphodiesterase"/>
    <property type="match status" value="1"/>
</dbReference>
<dbReference type="PANTHER" id="PTHR35561:SF1">
    <property type="entry name" value="RNA 2',3'-CYCLIC PHOSPHODIESTERASE"/>
    <property type="match status" value="1"/>
</dbReference>
<dbReference type="SUPFAM" id="SSF55144">
    <property type="entry name" value="LigT-like"/>
    <property type="match status" value="1"/>
</dbReference>
<feature type="active site" description="Proton donor" evidence="2">
    <location>
        <position position="39"/>
    </location>
</feature>
<feature type="short sequence motif" description="HXTX 2" evidence="2">
    <location>
        <begin position="123"/>
        <end position="126"/>
    </location>
</feature>
<evidence type="ECO:0000259" key="3">
    <source>
        <dbReference type="Pfam" id="PF02834"/>
    </source>
</evidence>
<dbReference type="InterPro" id="IPR014051">
    <property type="entry name" value="Phosphoesterase_HXTX"/>
</dbReference>
<dbReference type="eggNOG" id="COG1514">
    <property type="taxonomic scope" value="Bacteria"/>
</dbReference>
<dbReference type="InterPro" id="IPR009097">
    <property type="entry name" value="Cyclic_Pdiesterase"/>
</dbReference>
<reference evidence="4" key="1">
    <citation type="submission" date="2006-10" db="EMBL/GenBank/DDBJ databases">
        <title>Complete sequence of Solibacter usitatus Ellin6076.</title>
        <authorList>
            <consortium name="US DOE Joint Genome Institute"/>
            <person name="Copeland A."/>
            <person name="Lucas S."/>
            <person name="Lapidus A."/>
            <person name="Barry K."/>
            <person name="Detter J.C."/>
            <person name="Glavina del Rio T."/>
            <person name="Hammon N."/>
            <person name="Israni S."/>
            <person name="Dalin E."/>
            <person name="Tice H."/>
            <person name="Pitluck S."/>
            <person name="Thompson L.S."/>
            <person name="Brettin T."/>
            <person name="Bruce D."/>
            <person name="Han C."/>
            <person name="Tapia R."/>
            <person name="Gilna P."/>
            <person name="Schmutz J."/>
            <person name="Larimer F."/>
            <person name="Land M."/>
            <person name="Hauser L."/>
            <person name="Kyrpides N."/>
            <person name="Mikhailova N."/>
            <person name="Janssen P.H."/>
            <person name="Kuske C.R."/>
            <person name="Richardson P."/>
        </authorList>
    </citation>
    <scope>NUCLEOTIDE SEQUENCE</scope>
    <source>
        <strain evidence="4">Ellin6076</strain>
    </source>
</reference>
<feature type="domain" description="Phosphoesterase HXTX" evidence="3">
    <location>
        <begin position="8"/>
        <end position="89"/>
    </location>
</feature>
<feature type="short sequence motif" description="HXTX 1" evidence="2">
    <location>
        <begin position="39"/>
        <end position="42"/>
    </location>
</feature>
<dbReference type="FunCoup" id="Q02C89">
    <property type="interactions" value="24"/>
</dbReference>
<proteinExistence type="inferred from homology"/>
<dbReference type="GO" id="GO:0016874">
    <property type="term" value="F:ligase activity"/>
    <property type="evidence" value="ECO:0007669"/>
    <property type="project" value="UniProtKB-KW"/>
</dbReference>
<feature type="active site" description="Proton acceptor" evidence="2">
    <location>
        <position position="123"/>
    </location>
</feature>
<comment type="catalytic activity">
    <reaction evidence="2">
        <text>a 3'-end 2',3'-cyclophospho-ribonucleotide-RNA + H2O = a 3'-end 2'-phospho-ribonucleotide-RNA + H(+)</text>
        <dbReference type="Rhea" id="RHEA:11828"/>
        <dbReference type="Rhea" id="RHEA-COMP:10464"/>
        <dbReference type="Rhea" id="RHEA-COMP:17353"/>
        <dbReference type="ChEBI" id="CHEBI:15377"/>
        <dbReference type="ChEBI" id="CHEBI:15378"/>
        <dbReference type="ChEBI" id="CHEBI:83064"/>
        <dbReference type="ChEBI" id="CHEBI:173113"/>
        <dbReference type="EC" id="3.1.4.58"/>
    </reaction>
</comment>
<dbReference type="NCBIfam" id="TIGR02258">
    <property type="entry name" value="2_5_ligase"/>
    <property type="match status" value="1"/>
</dbReference>
<dbReference type="AlphaFoldDB" id="Q02C89"/>
<sequence length="187" mass="20745">MRLFTGLDLPVEVVGNLEELLRRLKPTAQIHWSPPANLHVTTKFIGEWPEARLGELTAALAGVPPRRAIAVNIRRVGFFPNPHSPRIFWCGIEAPGLDLLAADTDAATTALGIEPEKRPYSPHLTLARIKVQANLEQPNLQPLRKTIAALESLEFGSFEARSFFLYRSTLKPTGSVYTKLAEFPLIT</sequence>
<dbReference type="STRING" id="234267.Acid_0315"/>
<dbReference type="PANTHER" id="PTHR35561">
    <property type="entry name" value="RNA 2',3'-CYCLIC PHOSPHODIESTERASE"/>
    <property type="match status" value="1"/>
</dbReference>
<keyword evidence="4" id="KW-0436">Ligase</keyword>
<accession>Q02C89</accession>
<dbReference type="HAMAP" id="MF_01940">
    <property type="entry name" value="RNA_CPDase"/>
    <property type="match status" value="1"/>
</dbReference>
<name>Q02C89_SOLUE</name>
<dbReference type="InterPro" id="IPR004175">
    <property type="entry name" value="RNA_CPDase"/>
</dbReference>
<evidence type="ECO:0000256" key="1">
    <source>
        <dbReference type="ARBA" id="ARBA00022801"/>
    </source>
</evidence>
<dbReference type="EMBL" id="CP000473">
    <property type="protein sequence ID" value="ABJ81327.1"/>
    <property type="molecule type" value="Genomic_DNA"/>
</dbReference>
<dbReference type="OrthoDB" id="9789350at2"/>
<feature type="domain" description="Phosphoesterase HXTX" evidence="3">
    <location>
        <begin position="96"/>
        <end position="177"/>
    </location>
</feature>
<evidence type="ECO:0000256" key="2">
    <source>
        <dbReference type="HAMAP-Rule" id="MF_01940"/>
    </source>
</evidence>
<dbReference type="GO" id="GO:0004113">
    <property type="term" value="F:2',3'-cyclic-nucleotide 3'-phosphodiesterase activity"/>
    <property type="evidence" value="ECO:0007669"/>
    <property type="project" value="InterPro"/>
</dbReference>
<dbReference type="InParanoid" id="Q02C89"/>
<dbReference type="KEGG" id="sus:Acid_0315"/>
<gene>
    <name evidence="4" type="ordered locus">Acid_0315</name>
</gene>
<comment type="function">
    <text evidence="2">Hydrolyzes RNA 2',3'-cyclic phosphodiester to an RNA 2'-phosphomonoester.</text>
</comment>
<protein>
    <recommendedName>
        <fullName evidence="2">RNA 2',3'-cyclic phosphodiesterase</fullName>
        <shortName evidence="2">RNA 2',3'-CPDase</shortName>
        <ecNumber evidence="2">3.1.4.58</ecNumber>
    </recommendedName>
</protein>
<evidence type="ECO:0000313" key="4">
    <source>
        <dbReference type="EMBL" id="ABJ81327.1"/>
    </source>
</evidence>
<organism evidence="4">
    <name type="scientific">Solibacter usitatus (strain Ellin6076)</name>
    <dbReference type="NCBI Taxonomy" id="234267"/>
    <lineage>
        <taxon>Bacteria</taxon>
        <taxon>Pseudomonadati</taxon>
        <taxon>Acidobacteriota</taxon>
        <taxon>Terriglobia</taxon>
        <taxon>Bryobacterales</taxon>
        <taxon>Solibacteraceae</taxon>
        <taxon>Candidatus Solibacter</taxon>
    </lineage>
</organism>
<dbReference type="Pfam" id="PF02834">
    <property type="entry name" value="LigT_PEase"/>
    <property type="match status" value="2"/>
</dbReference>
<keyword evidence="1 2" id="KW-0378">Hydrolase</keyword>
<dbReference type="GO" id="GO:0008664">
    <property type="term" value="F:RNA 2',3'-cyclic 3'-phosphodiesterase activity"/>
    <property type="evidence" value="ECO:0007669"/>
    <property type="project" value="UniProtKB-EC"/>
</dbReference>